<protein>
    <submittedName>
        <fullName evidence="5">Multimeric flavodoxin WrbA</fullName>
    </submittedName>
</protein>
<dbReference type="RefSeq" id="WP_078686269.1">
    <property type="nucleotide sequence ID" value="NZ_FNWT01000001.1"/>
</dbReference>
<dbReference type="Gene3D" id="3.40.50.360">
    <property type="match status" value="1"/>
</dbReference>
<evidence type="ECO:0000256" key="1">
    <source>
        <dbReference type="ARBA" id="ARBA00022630"/>
    </source>
</evidence>
<dbReference type="InterPro" id="IPR029039">
    <property type="entry name" value="Flavoprotein-like_sf"/>
</dbReference>
<keyword evidence="7" id="KW-1185">Reference proteome</keyword>
<evidence type="ECO:0000313" key="4">
    <source>
        <dbReference type="EMBL" id="SEH36248.1"/>
    </source>
</evidence>
<dbReference type="EMBL" id="FOGP01000001">
    <property type="protein sequence ID" value="SER28516.1"/>
    <property type="molecule type" value="Genomic_DNA"/>
</dbReference>
<dbReference type="GO" id="GO:0016491">
    <property type="term" value="F:oxidoreductase activity"/>
    <property type="evidence" value="ECO:0007669"/>
    <property type="project" value="InterPro"/>
</dbReference>
<evidence type="ECO:0000256" key="2">
    <source>
        <dbReference type="ARBA" id="ARBA00022643"/>
    </source>
</evidence>
<dbReference type="AlphaFoldDB" id="A0A1H9MXS4"/>
<dbReference type="Pfam" id="PF03358">
    <property type="entry name" value="FMN_red"/>
    <property type="match status" value="1"/>
</dbReference>
<keyword evidence="2" id="KW-0288">FMN</keyword>
<dbReference type="PANTHER" id="PTHR43278:SF4">
    <property type="entry name" value="NAD(P)H-DEPENDENT FMN-CONTAINING OXIDOREDUCTASE YWQN-RELATED"/>
    <property type="match status" value="1"/>
</dbReference>
<sequence>MNVILVNGSPHRRGCTARALQEVAVPLKDAGIDVVDFWIGSRELGGCKACGYCSTAGKCVMEDKVNEFNELALDADGFVFGSPVYYASMAGQMRSFMDRVFYSSNDPRRFHMKPAAGISNSRRAGSVTTYDQFNKYFGISNMLIVSGSYWNETHGFTPDDVEKDIEGLRTMRAIGLNMAYVLRAKEAAAAAGIQVPERLSGPSTSFMDGK</sequence>
<keyword evidence="1" id="KW-0285">Flavoprotein</keyword>
<organism evidence="5 6">
    <name type="scientific">Parafannyhessea umbonata</name>
    <dbReference type="NCBI Taxonomy" id="604330"/>
    <lineage>
        <taxon>Bacteria</taxon>
        <taxon>Bacillati</taxon>
        <taxon>Actinomycetota</taxon>
        <taxon>Coriobacteriia</taxon>
        <taxon>Coriobacteriales</taxon>
        <taxon>Atopobiaceae</taxon>
        <taxon>Parafannyhessea</taxon>
    </lineage>
</organism>
<name>A0A1H9MXS4_9ACTN</name>
<dbReference type="InterPro" id="IPR005025">
    <property type="entry name" value="FMN_Rdtase-like_dom"/>
</dbReference>
<feature type="domain" description="NADPH-dependent FMN reductase-like" evidence="3">
    <location>
        <begin position="1"/>
        <end position="153"/>
    </location>
</feature>
<dbReference type="EMBL" id="FNWT01000001">
    <property type="protein sequence ID" value="SEH36248.1"/>
    <property type="molecule type" value="Genomic_DNA"/>
</dbReference>
<evidence type="ECO:0000313" key="6">
    <source>
        <dbReference type="Proteomes" id="UP000199128"/>
    </source>
</evidence>
<dbReference type="Proteomes" id="UP000199128">
    <property type="component" value="Unassembled WGS sequence"/>
</dbReference>
<dbReference type="SUPFAM" id="SSF52218">
    <property type="entry name" value="Flavoproteins"/>
    <property type="match status" value="1"/>
</dbReference>
<evidence type="ECO:0000259" key="3">
    <source>
        <dbReference type="Pfam" id="PF03358"/>
    </source>
</evidence>
<dbReference type="Proteomes" id="UP000199135">
    <property type="component" value="Unassembled WGS sequence"/>
</dbReference>
<evidence type="ECO:0000313" key="5">
    <source>
        <dbReference type="EMBL" id="SER28516.1"/>
    </source>
</evidence>
<dbReference type="PANTHER" id="PTHR43278">
    <property type="entry name" value="NAD(P)H-DEPENDENT FMN-CONTAINING OXIDOREDUCTASE YWQN-RELATED"/>
    <property type="match status" value="1"/>
</dbReference>
<dbReference type="InterPro" id="IPR051796">
    <property type="entry name" value="ISF_SsuE-like"/>
</dbReference>
<reference evidence="6 7" key="1">
    <citation type="submission" date="2016-10" db="EMBL/GenBank/DDBJ databases">
        <authorList>
            <person name="Varghese N."/>
            <person name="Submissions S."/>
        </authorList>
    </citation>
    <scope>NUCLEOTIDE SEQUENCE [LARGE SCALE GENOMIC DNA]</scope>
    <source>
        <strain evidence="6">KHGC19</strain>
        <strain evidence="4 7">WCP15</strain>
    </source>
</reference>
<gene>
    <name evidence="5" type="ORF">SAMN05216446_0025</name>
    <name evidence="4" type="ORF">SAMN05216447_10125</name>
</gene>
<accession>A0A1H9MXS4</accession>
<evidence type="ECO:0000313" key="7">
    <source>
        <dbReference type="Proteomes" id="UP000199135"/>
    </source>
</evidence>
<proteinExistence type="predicted"/>
<reference evidence="5" key="2">
    <citation type="submission" date="2016-10" db="EMBL/GenBank/DDBJ databases">
        <authorList>
            <person name="de Groot N.N."/>
        </authorList>
    </citation>
    <scope>NUCLEOTIDE SEQUENCE [LARGE SCALE GENOMIC DNA]</scope>
    <source>
        <strain evidence="5">KHGC19</strain>
    </source>
</reference>